<evidence type="ECO:0000256" key="9">
    <source>
        <dbReference type="ARBA" id="ARBA00022694"/>
    </source>
</evidence>
<evidence type="ECO:0000256" key="2">
    <source>
        <dbReference type="ARBA" id="ARBA00009056"/>
    </source>
</evidence>
<proteinExistence type="inferred from homology"/>
<dbReference type="GO" id="GO:0030488">
    <property type="term" value="P:tRNA methylation"/>
    <property type="evidence" value="ECO:0007669"/>
    <property type="project" value="UniProtKB-UniRule"/>
</dbReference>
<dbReference type="GO" id="GO:0005737">
    <property type="term" value="C:cytoplasm"/>
    <property type="evidence" value="ECO:0007669"/>
    <property type="project" value="UniProtKB-SubCell"/>
</dbReference>
<evidence type="ECO:0000256" key="12">
    <source>
        <dbReference type="SAM" id="MobiDB-lite"/>
    </source>
</evidence>
<accession>A0AAD5RV14</accession>
<name>A0AAD5RV14_9PEZI</name>
<evidence type="ECO:0000256" key="3">
    <source>
        <dbReference type="ARBA" id="ARBA00012795"/>
    </source>
</evidence>
<keyword evidence="8 11" id="KW-0949">S-adenosyl-L-methionine</keyword>
<keyword evidence="9 11" id="KW-0819">tRNA processing</keyword>
<evidence type="ECO:0000256" key="5">
    <source>
        <dbReference type="ARBA" id="ARBA00022490"/>
    </source>
</evidence>
<dbReference type="Pfam" id="PF07757">
    <property type="entry name" value="AdoMet_MTase"/>
    <property type="match status" value="1"/>
</dbReference>
<reference evidence="13" key="1">
    <citation type="submission" date="2022-07" db="EMBL/GenBank/DDBJ databases">
        <title>Draft genome sequence of Zalerion maritima ATCC 34329, a (micro)plastics degrading marine fungus.</title>
        <authorList>
            <person name="Paco A."/>
            <person name="Goncalves M.F.M."/>
            <person name="Rocha-Santos T.A.P."/>
            <person name="Alves A."/>
        </authorList>
    </citation>
    <scope>NUCLEOTIDE SEQUENCE</scope>
    <source>
        <strain evidence="13">ATCC 34329</strain>
    </source>
</reference>
<keyword evidence="5 11" id="KW-0963">Cytoplasm</keyword>
<comment type="similarity">
    <text evidence="2 11">Belongs to the TRM44 family.</text>
</comment>
<dbReference type="EC" id="2.1.1.211" evidence="3 11"/>
<evidence type="ECO:0000256" key="10">
    <source>
        <dbReference type="ARBA" id="ARBA00047957"/>
    </source>
</evidence>
<dbReference type="AlphaFoldDB" id="A0AAD5RV14"/>
<feature type="region of interest" description="Disordered" evidence="12">
    <location>
        <begin position="145"/>
        <end position="164"/>
    </location>
</feature>
<dbReference type="PANTHER" id="PTHR21210">
    <property type="entry name" value="TRNA (URACIL-O(2)-)-METHYLTRANSFERASE-RELATED"/>
    <property type="match status" value="1"/>
</dbReference>
<evidence type="ECO:0000313" key="14">
    <source>
        <dbReference type="Proteomes" id="UP001201980"/>
    </source>
</evidence>
<evidence type="ECO:0000256" key="1">
    <source>
        <dbReference type="ARBA" id="ARBA00004496"/>
    </source>
</evidence>
<comment type="catalytic activity">
    <reaction evidence="10 11">
        <text>uridine(44) in tRNA(Ser) + S-adenosyl-L-methionine = 2'-O-methyluridine(44) in tRNA(Ser) + S-adenosyl-L-homocysteine + H(+)</text>
        <dbReference type="Rhea" id="RHEA:43100"/>
        <dbReference type="Rhea" id="RHEA-COMP:10339"/>
        <dbReference type="Rhea" id="RHEA-COMP:10340"/>
        <dbReference type="ChEBI" id="CHEBI:15378"/>
        <dbReference type="ChEBI" id="CHEBI:57856"/>
        <dbReference type="ChEBI" id="CHEBI:59789"/>
        <dbReference type="ChEBI" id="CHEBI:65315"/>
        <dbReference type="ChEBI" id="CHEBI:74478"/>
        <dbReference type="EC" id="2.1.1.211"/>
    </reaction>
</comment>
<keyword evidence="7 11" id="KW-0808">Transferase</keyword>
<evidence type="ECO:0000256" key="11">
    <source>
        <dbReference type="RuleBase" id="RU368004"/>
    </source>
</evidence>
<feature type="region of interest" description="Disordered" evidence="12">
    <location>
        <begin position="75"/>
        <end position="99"/>
    </location>
</feature>
<evidence type="ECO:0000256" key="6">
    <source>
        <dbReference type="ARBA" id="ARBA00022603"/>
    </source>
</evidence>
<keyword evidence="14" id="KW-1185">Reference proteome</keyword>
<protein>
    <recommendedName>
        <fullName evidence="4 11">tRNA (uracil-O(2)-)-methyltransferase</fullName>
        <ecNumber evidence="3 11">2.1.1.211</ecNumber>
    </recommendedName>
</protein>
<comment type="subcellular location">
    <subcellularLocation>
        <location evidence="1 11">Cytoplasm</location>
    </subcellularLocation>
</comment>
<comment type="function">
    <text evidence="11">Adenosyl-L-methionine (AdoMet)-dependent tRNA (uracil-O(2)-)-methyltransferase.</text>
</comment>
<evidence type="ECO:0000256" key="7">
    <source>
        <dbReference type="ARBA" id="ARBA00022679"/>
    </source>
</evidence>
<sequence>MAIIPTEFGGDAEPQIFETSLDPSTTEPWAPMLQHECSFGPNSFVDAMMNLIRNPNINSSWLFRADILLARNNTEDEDATATATARDLTGPEGDAKGKTEPRIVDFTGFMREKTLIRKLIPRNEKRDKPLDQTCLIYRSFASKNDQSLEGEGQGKQQAQEQDKNELQQKSLVVYIPHLSSASEVPFYHPSVRGIGFLHTWNPTAKSGSISIHYKFFPEDDKQGQERPKKLCRTALALITVLHKHGTGNEGGYVKRVHHDALVAQARLQNRYAELKMKHAARLVRGWAEVTDPEKHVFEDLGIAAFLIELWDDMYAKEKRPFPGFVDIGCGNGLLVHILNLEGYQGWGFDARVRKSWEVYRKGEPGHESLQQRVLLPSLVSRPEPAPQGAEATVDYDDDDTFVLDEEKIHDGKFPQGTFIVSNHADELTPWTPILAAQSNCPFMMIPCCSHNLAGSRQRAPAPKNKNKSMSAYSSLVCWVAEIAEDCGWEPETEMLRIPSTRNTAIIGRRLLVQNTRNTAVVGRERVFEDVDLGDIVGKYGGTEGYYENVRKLSVVSPRGH</sequence>
<evidence type="ECO:0000256" key="8">
    <source>
        <dbReference type="ARBA" id="ARBA00022691"/>
    </source>
</evidence>
<dbReference type="GO" id="GO:0141101">
    <property type="term" value="F:tRNA(Ser) (uridine(44)-2'-O-)-methyltransferase activity"/>
    <property type="evidence" value="ECO:0007669"/>
    <property type="project" value="UniProtKB-EC"/>
</dbReference>
<evidence type="ECO:0000256" key="4">
    <source>
        <dbReference type="ARBA" id="ARBA00017788"/>
    </source>
</evidence>
<keyword evidence="6 11" id="KW-0489">Methyltransferase</keyword>
<organism evidence="13 14">
    <name type="scientific">Zalerion maritima</name>
    <dbReference type="NCBI Taxonomy" id="339359"/>
    <lineage>
        <taxon>Eukaryota</taxon>
        <taxon>Fungi</taxon>
        <taxon>Dikarya</taxon>
        <taxon>Ascomycota</taxon>
        <taxon>Pezizomycotina</taxon>
        <taxon>Sordariomycetes</taxon>
        <taxon>Lulworthiomycetidae</taxon>
        <taxon>Lulworthiales</taxon>
        <taxon>Lulworthiaceae</taxon>
        <taxon>Zalerion</taxon>
    </lineage>
</organism>
<evidence type="ECO:0000313" key="13">
    <source>
        <dbReference type="EMBL" id="KAJ2903714.1"/>
    </source>
</evidence>
<dbReference type="PANTHER" id="PTHR21210:SF0">
    <property type="entry name" value="TRNA (URACIL-O(2)-)-METHYLTRANSFERASE-RELATED"/>
    <property type="match status" value="1"/>
</dbReference>
<dbReference type="Proteomes" id="UP001201980">
    <property type="component" value="Unassembled WGS sequence"/>
</dbReference>
<gene>
    <name evidence="13" type="ORF">MKZ38_009452</name>
</gene>
<dbReference type="InterPro" id="IPR011671">
    <property type="entry name" value="tRNA_uracil_MeTrfase"/>
</dbReference>
<dbReference type="EMBL" id="JAKWBI020000073">
    <property type="protein sequence ID" value="KAJ2903714.1"/>
    <property type="molecule type" value="Genomic_DNA"/>
</dbReference>
<comment type="caution">
    <text evidence="13">The sequence shown here is derived from an EMBL/GenBank/DDBJ whole genome shotgun (WGS) entry which is preliminary data.</text>
</comment>